<organism evidence="2 3">
    <name type="scientific">Zhihengliuella flava</name>
    <dbReference type="NCBI Taxonomy" id="1285193"/>
    <lineage>
        <taxon>Bacteria</taxon>
        <taxon>Bacillati</taxon>
        <taxon>Actinomycetota</taxon>
        <taxon>Actinomycetes</taxon>
        <taxon>Micrococcales</taxon>
        <taxon>Micrococcaceae</taxon>
        <taxon>Zhihengliuella</taxon>
    </lineage>
</organism>
<evidence type="ECO:0000313" key="3">
    <source>
        <dbReference type="Proteomes" id="UP000625033"/>
    </source>
</evidence>
<feature type="transmembrane region" description="Helical" evidence="1">
    <location>
        <begin position="6"/>
        <end position="27"/>
    </location>
</feature>
<keyword evidence="1" id="KW-0812">Transmembrane</keyword>
<accession>A0A931GHI6</accession>
<name>A0A931GHI6_9MICC</name>
<dbReference type="AlphaFoldDB" id="A0A931GHI6"/>
<dbReference type="Proteomes" id="UP000625033">
    <property type="component" value="Unassembled WGS sequence"/>
</dbReference>
<protein>
    <submittedName>
        <fullName evidence="2">Uncharacterized protein</fullName>
    </submittedName>
</protein>
<keyword evidence="1" id="KW-0472">Membrane</keyword>
<proteinExistence type="predicted"/>
<evidence type="ECO:0000313" key="2">
    <source>
        <dbReference type="EMBL" id="MBG6083286.1"/>
    </source>
</evidence>
<dbReference type="EMBL" id="JADOTZ010000001">
    <property type="protein sequence ID" value="MBG6083286.1"/>
    <property type="molecule type" value="Genomic_DNA"/>
</dbReference>
<keyword evidence="1" id="KW-1133">Transmembrane helix</keyword>
<reference evidence="2" key="1">
    <citation type="submission" date="2020-11" db="EMBL/GenBank/DDBJ databases">
        <title>Sequencing the genomes of 1000 actinobacteria strains.</title>
        <authorList>
            <person name="Klenk H.-P."/>
        </authorList>
    </citation>
    <scope>NUCLEOTIDE SEQUENCE</scope>
    <source>
        <strain evidence="2">DSM 26152</strain>
    </source>
</reference>
<keyword evidence="3" id="KW-1185">Reference proteome</keyword>
<dbReference type="RefSeq" id="WP_196834745.1">
    <property type="nucleotide sequence ID" value="NZ_JADOTZ010000001.1"/>
</dbReference>
<comment type="caution">
    <text evidence="2">The sequence shown here is derived from an EMBL/GenBank/DDBJ whole genome shotgun (WGS) entry which is preliminary data.</text>
</comment>
<evidence type="ECO:0000256" key="1">
    <source>
        <dbReference type="SAM" id="Phobius"/>
    </source>
</evidence>
<gene>
    <name evidence="2" type="ORF">IW252_000053</name>
</gene>
<sequence length="194" mass="21628">MMDATLWQVVVAALGVVVSVLVAAWVASYQYRTTVLHQVRRDVADALQQIAAFQLTAFKLIHEPDKRTLQMTLDELAEVDSDIVGLLERLRFEAEAVGRSLTTIELSAPAIVVAQAAAMRSTVNVIEGRIADWLRLYRDGLYSYKLVEVDGSLTREVLEMGDARTRLFVSALEAKPRGIGWSQNRRRKASSPEQ</sequence>